<dbReference type="OrthoDB" id="5419571at2759"/>
<accession>A0A6A6DBH5</accession>
<dbReference type="AlphaFoldDB" id="A0A6A6DBH5"/>
<proteinExistence type="predicted"/>
<evidence type="ECO:0000259" key="1">
    <source>
        <dbReference type="Pfam" id="PF23296"/>
    </source>
</evidence>
<organism evidence="2 3">
    <name type="scientific">Zopfia rhizophila CBS 207.26</name>
    <dbReference type="NCBI Taxonomy" id="1314779"/>
    <lineage>
        <taxon>Eukaryota</taxon>
        <taxon>Fungi</taxon>
        <taxon>Dikarya</taxon>
        <taxon>Ascomycota</taxon>
        <taxon>Pezizomycotina</taxon>
        <taxon>Dothideomycetes</taxon>
        <taxon>Dothideomycetes incertae sedis</taxon>
        <taxon>Zopfiaceae</taxon>
        <taxon>Zopfia</taxon>
    </lineage>
</organism>
<sequence>MSETTLTADERSCCHLLSELFLDIVLEDDDYKYVATGLRELALSLDQIEHMFWYEVYPILIYNIAITAGEWIQFDMDWLCGEIETRRAKTLLNAIRTSWLPISWGLWSGMVSKLWDEVKKRYLQLQERSLQRTAIPFSHRRIRSDSLLTPQDPSTAIQFSHRRMRSDSLLTP</sequence>
<dbReference type="Pfam" id="PF23296">
    <property type="entry name" value="DUF7079"/>
    <property type="match status" value="1"/>
</dbReference>
<gene>
    <name evidence="2" type="ORF">K469DRAFT_679412</name>
</gene>
<reference evidence="2" key="1">
    <citation type="journal article" date="2020" name="Stud. Mycol.">
        <title>101 Dothideomycetes genomes: a test case for predicting lifestyles and emergence of pathogens.</title>
        <authorList>
            <person name="Haridas S."/>
            <person name="Albert R."/>
            <person name="Binder M."/>
            <person name="Bloem J."/>
            <person name="Labutti K."/>
            <person name="Salamov A."/>
            <person name="Andreopoulos B."/>
            <person name="Baker S."/>
            <person name="Barry K."/>
            <person name="Bills G."/>
            <person name="Bluhm B."/>
            <person name="Cannon C."/>
            <person name="Castanera R."/>
            <person name="Culley D."/>
            <person name="Daum C."/>
            <person name="Ezra D."/>
            <person name="Gonzalez J."/>
            <person name="Henrissat B."/>
            <person name="Kuo A."/>
            <person name="Liang C."/>
            <person name="Lipzen A."/>
            <person name="Lutzoni F."/>
            <person name="Magnuson J."/>
            <person name="Mondo S."/>
            <person name="Nolan M."/>
            <person name="Ohm R."/>
            <person name="Pangilinan J."/>
            <person name="Park H.-J."/>
            <person name="Ramirez L."/>
            <person name="Alfaro M."/>
            <person name="Sun H."/>
            <person name="Tritt A."/>
            <person name="Yoshinaga Y."/>
            <person name="Zwiers L.-H."/>
            <person name="Turgeon B."/>
            <person name="Goodwin S."/>
            <person name="Spatafora J."/>
            <person name="Crous P."/>
            <person name="Grigoriev I."/>
        </authorList>
    </citation>
    <scope>NUCLEOTIDE SEQUENCE</scope>
    <source>
        <strain evidence="2">CBS 207.26</strain>
    </source>
</reference>
<evidence type="ECO:0000313" key="3">
    <source>
        <dbReference type="Proteomes" id="UP000800200"/>
    </source>
</evidence>
<evidence type="ECO:0000313" key="2">
    <source>
        <dbReference type="EMBL" id="KAF2175848.1"/>
    </source>
</evidence>
<keyword evidence="3" id="KW-1185">Reference proteome</keyword>
<dbReference type="InterPro" id="IPR055507">
    <property type="entry name" value="DUF7079"/>
</dbReference>
<dbReference type="Proteomes" id="UP000800200">
    <property type="component" value="Unassembled WGS sequence"/>
</dbReference>
<protein>
    <recommendedName>
        <fullName evidence="1">DUF7079 domain-containing protein</fullName>
    </recommendedName>
</protein>
<feature type="domain" description="DUF7079" evidence="1">
    <location>
        <begin position="10"/>
        <end position="121"/>
    </location>
</feature>
<name>A0A6A6DBH5_9PEZI</name>
<dbReference type="EMBL" id="ML994723">
    <property type="protein sequence ID" value="KAF2175848.1"/>
    <property type="molecule type" value="Genomic_DNA"/>
</dbReference>